<evidence type="ECO:0000313" key="3">
    <source>
        <dbReference type="Proteomes" id="UP001301958"/>
    </source>
</evidence>
<evidence type="ECO:0008006" key="4">
    <source>
        <dbReference type="Google" id="ProtNLM"/>
    </source>
</evidence>
<keyword evidence="1" id="KW-0472">Membrane</keyword>
<dbReference type="PANTHER" id="PTHR12265">
    <property type="entry name" value="TRANSMEMBRANE PROTEIN 53"/>
    <property type="match status" value="1"/>
</dbReference>
<sequence>MATTTATTPTSTNPLSFMTKISPCAYIYTPSSSPPAGTDPKLILLSTWMSARPTHILKYLTPYLSLYPSSPILLLRSSPRHFLSPFSLPQELDPAVTYFQSIFSNDTPPSDISPQPQLLIHAFSNGGSLLYALLRLRITINSLPRYTIIFDSTPGQFRYWPSFWAFTASFSGWRYWIIAPVMHLIVSFFYVWHVIIGRGKSGPLAKLAAGHNDFEKLGGREVRRTYIYGKGDKLVDWRDVEEHAGDAENRGFKSVRKEEFVGTGHVAHGRGEGNVGRYWGVVRGTWEGK</sequence>
<organism evidence="2 3">
    <name type="scientific">Podospora fimiseda</name>
    <dbReference type="NCBI Taxonomy" id="252190"/>
    <lineage>
        <taxon>Eukaryota</taxon>
        <taxon>Fungi</taxon>
        <taxon>Dikarya</taxon>
        <taxon>Ascomycota</taxon>
        <taxon>Pezizomycotina</taxon>
        <taxon>Sordariomycetes</taxon>
        <taxon>Sordariomycetidae</taxon>
        <taxon>Sordariales</taxon>
        <taxon>Podosporaceae</taxon>
        <taxon>Podospora</taxon>
    </lineage>
</organism>
<reference evidence="2" key="2">
    <citation type="submission" date="2023-05" db="EMBL/GenBank/DDBJ databases">
        <authorList>
            <consortium name="Lawrence Berkeley National Laboratory"/>
            <person name="Steindorff A."/>
            <person name="Hensen N."/>
            <person name="Bonometti L."/>
            <person name="Westerberg I."/>
            <person name="Brannstrom I.O."/>
            <person name="Guillou S."/>
            <person name="Cros-Aarteil S."/>
            <person name="Calhoun S."/>
            <person name="Haridas S."/>
            <person name="Kuo A."/>
            <person name="Mondo S."/>
            <person name="Pangilinan J."/>
            <person name="Riley R."/>
            <person name="Labutti K."/>
            <person name="Andreopoulos B."/>
            <person name="Lipzen A."/>
            <person name="Chen C."/>
            <person name="Yanf M."/>
            <person name="Daum C."/>
            <person name="Ng V."/>
            <person name="Clum A."/>
            <person name="Ohm R."/>
            <person name="Martin F."/>
            <person name="Silar P."/>
            <person name="Natvig D."/>
            <person name="Lalanne C."/>
            <person name="Gautier V."/>
            <person name="Ament-Velasquez S.L."/>
            <person name="Kruys A."/>
            <person name="Hutchinson M.I."/>
            <person name="Powell A.J."/>
            <person name="Barry K."/>
            <person name="Miller A.N."/>
            <person name="Grigoriev I.V."/>
            <person name="Debuchy R."/>
            <person name="Gladieux P."/>
            <person name="Thoren M.H."/>
            <person name="Johannesson H."/>
        </authorList>
    </citation>
    <scope>NUCLEOTIDE SEQUENCE</scope>
    <source>
        <strain evidence="2">CBS 990.96</strain>
    </source>
</reference>
<dbReference type="AlphaFoldDB" id="A0AAN7BR55"/>
<evidence type="ECO:0000313" key="2">
    <source>
        <dbReference type="EMBL" id="KAK4228054.1"/>
    </source>
</evidence>
<proteinExistence type="predicted"/>
<dbReference type="SUPFAM" id="SSF53474">
    <property type="entry name" value="alpha/beta-Hydrolases"/>
    <property type="match status" value="1"/>
</dbReference>
<keyword evidence="3" id="KW-1185">Reference proteome</keyword>
<comment type="caution">
    <text evidence="2">The sequence shown here is derived from an EMBL/GenBank/DDBJ whole genome shotgun (WGS) entry which is preliminary data.</text>
</comment>
<dbReference type="PANTHER" id="PTHR12265:SF40">
    <property type="entry name" value="DUF829-DOMAIN-CONTAINING PROTEIN"/>
    <property type="match status" value="1"/>
</dbReference>
<dbReference type="Proteomes" id="UP001301958">
    <property type="component" value="Unassembled WGS sequence"/>
</dbReference>
<keyword evidence="1" id="KW-0812">Transmembrane</keyword>
<feature type="transmembrane region" description="Helical" evidence="1">
    <location>
        <begin position="173"/>
        <end position="196"/>
    </location>
</feature>
<dbReference type="InterPro" id="IPR029058">
    <property type="entry name" value="AB_hydrolase_fold"/>
</dbReference>
<gene>
    <name evidence="2" type="ORF">QBC38DRAFT_476060</name>
</gene>
<dbReference type="Pfam" id="PF05705">
    <property type="entry name" value="DUF829"/>
    <property type="match status" value="1"/>
</dbReference>
<protein>
    <recommendedName>
        <fullName evidence="4">Indole-diterpene biosynthesis protein PaxU</fullName>
    </recommendedName>
</protein>
<dbReference type="EMBL" id="MU865323">
    <property type="protein sequence ID" value="KAK4228054.1"/>
    <property type="molecule type" value="Genomic_DNA"/>
</dbReference>
<accession>A0AAN7BR55</accession>
<dbReference type="InterPro" id="IPR008547">
    <property type="entry name" value="DUF829_TMEM53"/>
</dbReference>
<reference evidence="2" key="1">
    <citation type="journal article" date="2023" name="Mol. Phylogenet. Evol.">
        <title>Genome-scale phylogeny and comparative genomics of the fungal order Sordariales.</title>
        <authorList>
            <person name="Hensen N."/>
            <person name="Bonometti L."/>
            <person name="Westerberg I."/>
            <person name="Brannstrom I.O."/>
            <person name="Guillou S."/>
            <person name="Cros-Aarteil S."/>
            <person name="Calhoun S."/>
            <person name="Haridas S."/>
            <person name="Kuo A."/>
            <person name="Mondo S."/>
            <person name="Pangilinan J."/>
            <person name="Riley R."/>
            <person name="LaButti K."/>
            <person name="Andreopoulos B."/>
            <person name="Lipzen A."/>
            <person name="Chen C."/>
            <person name="Yan M."/>
            <person name="Daum C."/>
            <person name="Ng V."/>
            <person name="Clum A."/>
            <person name="Steindorff A."/>
            <person name="Ohm R.A."/>
            <person name="Martin F."/>
            <person name="Silar P."/>
            <person name="Natvig D.O."/>
            <person name="Lalanne C."/>
            <person name="Gautier V."/>
            <person name="Ament-Velasquez S.L."/>
            <person name="Kruys A."/>
            <person name="Hutchinson M.I."/>
            <person name="Powell A.J."/>
            <person name="Barry K."/>
            <person name="Miller A.N."/>
            <person name="Grigoriev I.V."/>
            <person name="Debuchy R."/>
            <person name="Gladieux P."/>
            <person name="Hiltunen Thoren M."/>
            <person name="Johannesson H."/>
        </authorList>
    </citation>
    <scope>NUCLEOTIDE SEQUENCE</scope>
    <source>
        <strain evidence="2">CBS 990.96</strain>
    </source>
</reference>
<name>A0AAN7BR55_9PEZI</name>
<evidence type="ECO:0000256" key="1">
    <source>
        <dbReference type="SAM" id="Phobius"/>
    </source>
</evidence>
<keyword evidence="1" id="KW-1133">Transmembrane helix</keyword>